<sequence length="584" mass="64525">MGDKRHNLDDGYLTALLIGPGLAASMLYQTTILSSQSLPYRSPSWLIEPPYTSNITPSALTALVHSRRALVQLTTLCSFVLLLHLIASSFRQRLFANADISDALPQSEARRTLFYCALMCSTTLALIAFRSFGHTYVGVRDLWPDLSNFDVCVISTCYQFTLYLLIRLARGGFTLGEVGIVAQGATALFMETVNITRFRIWPQTTPFVKTFRVPGPLLIFQLALIPGAILVGFLLSPLLVLSRNLAQKPSRRLKYPEQRGFQRRALASGFYVGVLLIVGAVIGTWTQWCLEGRNPWLWVIFWLAEGRSPWSRPGLIAYWFWTALFSIVWWNRLLLRSGRHRVLHPPAAHGSNTAGTEDDEVGTGRAGLSNVATDLLSTAKRRVSFFSVNARRKFFHALAVIMFTPGIALDPAFTHLAFSVAFSVFIFAEYVRYFALYPFGAAVHRFLSEFLDEKDSGSAILSHFYLLAGCAGPLWLESPSRLLNFTGVLVLGVGDALASVAGKRFGRHPWSHASGKTIEGSAAFAISVFSCAVLLQLCGVVEPFSVWRYFLCTCASALLEAFSTQSDNAVLPFFTTSLLVLAGI</sequence>
<evidence type="ECO:0000256" key="8">
    <source>
        <dbReference type="ARBA" id="ARBA00022989"/>
    </source>
</evidence>
<keyword evidence="9 10" id="KW-0472">Membrane</keyword>
<evidence type="ECO:0000256" key="6">
    <source>
        <dbReference type="ARBA" id="ARBA00022777"/>
    </source>
</evidence>
<feature type="transmembrane region" description="Helical" evidence="10">
    <location>
        <begin position="69"/>
        <end position="91"/>
    </location>
</feature>
<evidence type="ECO:0000256" key="2">
    <source>
        <dbReference type="ARBA" id="ARBA00010794"/>
    </source>
</evidence>
<feature type="transmembrane region" description="Helical" evidence="10">
    <location>
        <begin position="316"/>
        <end position="335"/>
    </location>
</feature>
<dbReference type="EMBL" id="MU128928">
    <property type="protein sequence ID" value="KAF9517928.1"/>
    <property type="molecule type" value="Genomic_DNA"/>
</dbReference>
<keyword evidence="5 10" id="KW-0812">Transmembrane</keyword>
<gene>
    <name evidence="11" type="ORF">BS47DRAFT_1371170</name>
</gene>
<evidence type="ECO:0000256" key="9">
    <source>
        <dbReference type="ARBA" id="ARBA00023136"/>
    </source>
</evidence>
<feature type="transmembrane region" description="Helical" evidence="10">
    <location>
        <begin position="266"/>
        <end position="288"/>
    </location>
</feature>
<keyword evidence="8 10" id="KW-1133">Transmembrane helix</keyword>
<feature type="transmembrane region" description="Helical" evidence="10">
    <location>
        <begin position="394"/>
        <end position="418"/>
    </location>
</feature>
<dbReference type="EC" id="2.7.1.108" evidence="3"/>
<evidence type="ECO:0000256" key="7">
    <source>
        <dbReference type="ARBA" id="ARBA00022824"/>
    </source>
</evidence>
<dbReference type="AlphaFoldDB" id="A0A9P6E0K2"/>
<evidence type="ECO:0000256" key="3">
    <source>
        <dbReference type="ARBA" id="ARBA00012132"/>
    </source>
</evidence>
<keyword evidence="12" id="KW-1185">Reference proteome</keyword>
<dbReference type="PANTHER" id="PTHR13205:SF15">
    <property type="entry name" value="DOLICHOL KINASE"/>
    <property type="match status" value="1"/>
</dbReference>
<dbReference type="InterPro" id="IPR032974">
    <property type="entry name" value="Polypren_kinase"/>
</dbReference>
<protein>
    <recommendedName>
        <fullName evidence="3">dolichol kinase</fullName>
        <ecNumber evidence="3">2.7.1.108</ecNumber>
    </recommendedName>
</protein>
<evidence type="ECO:0000256" key="10">
    <source>
        <dbReference type="SAM" id="Phobius"/>
    </source>
</evidence>
<dbReference type="PANTHER" id="PTHR13205">
    <property type="entry name" value="TRANSMEMBRANE PROTEIN 15-RELATED"/>
    <property type="match status" value="1"/>
</dbReference>
<dbReference type="GO" id="GO:0043048">
    <property type="term" value="P:dolichyl monophosphate biosynthetic process"/>
    <property type="evidence" value="ECO:0007669"/>
    <property type="project" value="TreeGrafter"/>
</dbReference>
<accession>A0A9P6E0K2</accession>
<reference evidence="11" key="1">
    <citation type="journal article" date="2020" name="Nat. Commun.">
        <title>Large-scale genome sequencing of mycorrhizal fungi provides insights into the early evolution of symbiotic traits.</title>
        <authorList>
            <person name="Miyauchi S."/>
            <person name="Kiss E."/>
            <person name="Kuo A."/>
            <person name="Drula E."/>
            <person name="Kohler A."/>
            <person name="Sanchez-Garcia M."/>
            <person name="Morin E."/>
            <person name="Andreopoulos B."/>
            <person name="Barry K.W."/>
            <person name="Bonito G."/>
            <person name="Buee M."/>
            <person name="Carver A."/>
            <person name="Chen C."/>
            <person name="Cichocki N."/>
            <person name="Clum A."/>
            <person name="Culley D."/>
            <person name="Crous P.W."/>
            <person name="Fauchery L."/>
            <person name="Girlanda M."/>
            <person name="Hayes R.D."/>
            <person name="Keri Z."/>
            <person name="LaButti K."/>
            <person name="Lipzen A."/>
            <person name="Lombard V."/>
            <person name="Magnuson J."/>
            <person name="Maillard F."/>
            <person name="Murat C."/>
            <person name="Nolan M."/>
            <person name="Ohm R.A."/>
            <person name="Pangilinan J."/>
            <person name="Pereira M.F."/>
            <person name="Perotto S."/>
            <person name="Peter M."/>
            <person name="Pfister S."/>
            <person name="Riley R."/>
            <person name="Sitrit Y."/>
            <person name="Stielow J.B."/>
            <person name="Szollosi G."/>
            <person name="Zifcakova L."/>
            <person name="Stursova M."/>
            <person name="Spatafora J.W."/>
            <person name="Tedersoo L."/>
            <person name="Vaario L.M."/>
            <person name="Yamada A."/>
            <person name="Yan M."/>
            <person name="Wang P."/>
            <person name="Xu J."/>
            <person name="Bruns T."/>
            <person name="Baldrian P."/>
            <person name="Vilgalys R."/>
            <person name="Dunand C."/>
            <person name="Henrissat B."/>
            <person name="Grigoriev I.V."/>
            <person name="Hibbett D."/>
            <person name="Nagy L.G."/>
            <person name="Martin F.M."/>
        </authorList>
    </citation>
    <scope>NUCLEOTIDE SEQUENCE</scope>
    <source>
        <strain evidence="11">UP504</strain>
    </source>
</reference>
<proteinExistence type="inferred from homology"/>
<keyword evidence="4" id="KW-0808">Transferase</keyword>
<comment type="similarity">
    <text evidence="2">Belongs to the polyprenol kinase family.</text>
</comment>
<organism evidence="11 12">
    <name type="scientific">Hydnum rufescens UP504</name>
    <dbReference type="NCBI Taxonomy" id="1448309"/>
    <lineage>
        <taxon>Eukaryota</taxon>
        <taxon>Fungi</taxon>
        <taxon>Dikarya</taxon>
        <taxon>Basidiomycota</taxon>
        <taxon>Agaricomycotina</taxon>
        <taxon>Agaricomycetes</taxon>
        <taxon>Cantharellales</taxon>
        <taxon>Hydnaceae</taxon>
        <taxon>Hydnum</taxon>
    </lineage>
</organism>
<evidence type="ECO:0000256" key="5">
    <source>
        <dbReference type="ARBA" id="ARBA00022692"/>
    </source>
</evidence>
<evidence type="ECO:0000256" key="4">
    <source>
        <dbReference type="ARBA" id="ARBA00022679"/>
    </source>
</evidence>
<evidence type="ECO:0000313" key="11">
    <source>
        <dbReference type="EMBL" id="KAF9517928.1"/>
    </source>
</evidence>
<dbReference type="OrthoDB" id="377083at2759"/>
<feature type="transmembrane region" description="Helical" evidence="10">
    <location>
        <begin position="12"/>
        <end position="33"/>
    </location>
</feature>
<evidence type="ECO:0000256" key="1">
    <source>
        <dbReference type="ARBA" id="ARBA00004477"/>
    </source>
</evidence>
<dbReference type="Proteomes" id="UP000886523">
    <property type="component" value="Unassembled WGS sequence"/>
</dbReference>
<comment type="subcellular location">
    <subcellularLocation>
        <location evidence="1">Endoplasmic reticulum membrane</location>
        <topology evidence="1">Multi-pass membrane protein</topology>
    </subcellularLocation>
</comment>
<feature type="transmembrane region" description="Helical" evidence="10">
    <location>
        <begin position="218"/>
        <end position="245"/>
    </location>
</feature>
<evidence type="ECO:0000313" key="12">
    <source>
        <dbReference type="Proteomes" id="UP000886523"/>
    </source>
</evidence>
<comment type="caution">
    <text evidence="11">The sequence shown here is derived from an EMBL/GenBank/DDBJ whole genome shotgun (WGS) entry which is preliminary data.</text>
</comment>
<keyword evidence="6" id="KW-0418">Kinase</keyword>
<dbReference type="GO" id="GO:0004168">
    <property type="term" value="F:dolichol kinase activity"/>
    <property type="evidence" value="ECO:0007669"/>
    <property type="project" value="UniProtKB-EC"/>
</dbReference>
<name>A0A9P6E0K2_9AGAM</name>
<dbReference type="GO" id="GO:0005789">
    <property type="term" value="C:endoplasmic reticulum membrane"/>
    <property type="evidence" value="ECO:0007669"/>
    <property type="project" value="UniProtKB-SubCell"/>
</dbReference>
<keyword evidence="7" id="KW-0256">Endoplasmic reticulum</keyword>
<feature type="transmembrane region" description="Helical" evidence="10">
    <location>
        <begin position="112"/>
        <end position="132"/>
    </location>
</feature>